<keyword evidence="2" id="KW-1277">Toxin-antitoxin system</keyword>
<keyword evidence="1" id="KW-0597">Phosphoprotein</keyword>
<accession>A0A8J6TGS6</accession>
<evidence type="ECO:0000313" key="7">
    <source>
        <dbReference type="EMBL" id="MBC8336238.1"/>
    </source>
</evidence>
<dbReference type="Gene3D" id="1.20.120.580">
    <property type="entry name" value="bsu32300-like"/>
    <property type="match status" value="1"/>
</dbReference>
<dbReference type="InterPro" id="IPR008201">
    <property type="entry name" value="HepT-like"/>
</dbReference>
<gene>
    <name evidence="7" type="ORF">H8E29_13305</name>
</gene>
<dbReference type="PANTHER" id="PTHR34139:SF1">
    <property type="entry name" value="RNASE MJ1380-RELATED"/>
    <property type="match status" value="1"/>
</dbReference>
<dbReference type="GO" id="GO:0004540">
    <property type="term" value="F:RNA nuclease activity"/>
    <property type="evidence" value="ECO:0007669"/>
    <property type="project" value="InterPro"/>
</dbReference>
<dbReference type="GO" id="GO:0016787">
    <property type="term" value="F:hydrolase activity"/>
    <property type="evidence" value="ECO:0007669"/>
    <property type="project" value="UniProtKB-KW"/>
</dbReference>
<dbReference type="PANTHER" id="PTHR34139">
    <property type="entry name" value="UPF0331 PROTEIN MJ0127"/>
    <property type="match status" value="1"/>
</dbReference>
<dbReference type="AlphaFoldDB" id="A0A8J6TGS6"/>
<evidence type="ECO:0000256" key="5">
    <source>
        <dbReference type="ARBA" id="ARBA00022801"/>
    </source>
</evidence>
<sequence>MKDNKRLHDILDAIIAIESYALFSYEEFIADHKTQDAILYNLIVIGEAANQISEAFQEKFHKIPWASMIGTRNIIVHGYDQVKLQIVWEILQRDLTQLKSEITKVID</sequence>
<reference evidence="7 8" key="1">
    <citation type="submission" date="2020-08" db="EMBL/GenBank/DDBJ databases">
        <title>Bridging the membrane lipid divide: bacteria of the FCB group superphylum have the potential to synthesize archaeal ether lipids.</title>
        <authorList>
            <person name="Villanueva L."/>
            <person name="Von Meijenfeldt F.A.B."/>
            <person name="Westbye A.B."/>
            <person name="Yadav S."/>
            <person name="Hopmans E.C."/>
            <person name="Dutilh B.E."/>
            <person name="Sinninghe Damste J.S."/>
        </authorList>
    </citation>
    <scope>NUCLEOTIDE SEQUENCE [LARGE SCALE GENOMIC DNA]</scope>
    <source>
        <strain evidence="7">NIOZ-UU36</strain>
    </source>
</reference>
<protein>
    <submittedName>
        <fullName evidence="7">DUF86 domain-containing protein</fullName>
    </submittedName>
</protein>
<keyword evidence="3" id="KW-0540">Nuclease</keyword>
<dbReference type="InterPro" id="IPR051813">
    <property type="entry name" value="HepT_RNase_toxin"/>
</dbReference>
<dbReference type="InterPro" id="IPR037038">
    <property type="entry name" value="HepT-like_sf"/>
</dbReference>
<evidence type="ECO:0000256" key="6">
    <source>
        <dbReference type="ARBA" id="ARBA00024207"/>
    </source>
</evidence>
<dbReference type="GO" id="GO:0000166">
    <property type="term" value="F:nucleotide binding"/>
    <property type="evidence" value="ECO:0007669"/>
    <property type="project" value="UniProtKB-KW"/>
</dbReference>
<dbReference type="Pfam" id="PF01934">
    <property type="entry name" value="HepT-like"/>
    <property type="match status" value="1"/>
</dbReference>
<keyword evidence="5" id="KW-0378">Hydrolase</keyword>
<name>A0A8J6TGS6_9CHLR</name>
<comment type="similarity">
    <text evidence="6">Belongs to the HepT RNase toxin family.</text>
</comment>
<evidence type="ECO:0000256" key="4">
    <source>
        <dbReference type="ARBA" id="ARBA00022741"/>
    </source>
</evidence>
<dbReference type="GO" id="GO:0110001">
    <property type="term" value="C:toxin-antitoxin complex"/>
    <property type="evidence" value="ECO:0007669"/>
    <property type="project" value="InterPro"/>
</dbReference>
<keyword evidence="4" id="KW-0547">Nucleotide-binding</keyword>
<dbReference type="Proteomes" id="UP000614469">
    <property type="component" value="Unassembled WGS sequence"/>
</dbReference>
<evidence type="ECO:0000256" key="2">
    <source>
        <dbReference type="ARBA" id="ARBA00022649"/>
    </source>
</evidence>
<evidence type="ECO:0000256" key="3">
    <source>
        <dbReference type="ARBA" id="ARBA00022722"/>
    </source>
</evidence>
<organism evidence="7 8">
    <name type="scientific">Candidatus Desulfolinea nitratireducens</name>
    <dbReference type="NCBI Taxonomy" id="2841698"/>
    <lineage>
        <taxon>Bacteria</taxon>
        <taxon>Bacillati</taxon>
        <taxon>Chloroflexota</taxon>
        <taxon>Anaerolineae</taxon>
        <taxon>Anaerolineales</taxon>
        <taxon>Anaerolineales incertae sedis</taxon>
        <taxon>Candidatus Desulfolinea</taxon>
    </lineage>
</organism>
<comment type="caution">
    <text evidence="7">The sequence shown here is derived from an EMBL/GenBank/DDBJ whole genome shotgun (WGS) entry which is preliminary data.</text>
</comment>
<proteinExistence type="inferred from homology"/>
<evidence type="ECO:0000256" key="1">
    <source>
        <dbReference type="ARBA" id="ARBA00022553"/>
    </source>
</evidence>
<dbReference type="EMBL" id="JACNJN010000149">
    <property type="protein sequence ID" value="MBC8336238.1"/>
    <property type="molecule type" value="Genomic_DNA"/>
</dbReference>
<evidence type="ECO:0000313" key="8">
    <source>
        <dbReference type="Proteomes" id="UP000614469"/>
    </source>
</evidence>